<evidence type="ECO:0000259" key="4">
    <source>
        <dbReference type="Pfam" id="PF12705"/>
    </source>
</evidence>
<keyword evidence="2" id="KW-0067">ATP-binding</keyword>
<dbReference type="InterPro" id="IPR011604">
    <property type="entry name" value="PDDEXK-like_dom_sf"/>
</dbReference>
<keyword evidence="2" id="KW-0347">Helicase</keyword>
<dbReference type="EMBL" id="CP059572">
    <property type="protein sequence ID" value="QXJ19651.1"/>
    <property type="molecule type" value="Genomic_DNA"/>
</dbReference>
<reference evidence="5" key="1">
    <citation type="submission" date="2020-07" db="EMBL/GenBank/DDBJ databases">
        <authorList>
            <person name="Tarantini F.S."/>
            <person name="Hong K.W."/>
            <person name="Chan K.G."/>
        </authorList>
    </citation>
    <scope>NUCLEOTIDE SEQUENCE</scope>
    <source>
        <strain evidence="5">32-07</strain>
    </source>
</reference>
<keyword evidence="3" id="KW-0234">DNA repair</keyword>
<feature type="domain" description="PD-(D/E)XK endonuclease-like" evidence="4">
    <location>
        <begin position="39"/>
        <end position="214"/>
    </location>
</feature>
<gene>
    <name evidence="5" type="ORF">AGRA3207_000214</name>
</gene>
<dbReference type="Pfam" id="PF12705">
    <property type="entry name" value="PDDEXK_1"/>
    <property type="match status" value="1"/>
</dbReference>
<evidence type="ECO:0000313" key="5">
    <source>
        <dbReference type="EMBL" id="QXJ19651.1"/>
    </source>
</evidence>
<dbReference type="Proteomes" id="UP001049518">
    <property type="component" value="Chromosome"/>
</dbReference>
<dbReference type="Gene3D" id="3.90.320.10">
    <property type="match status" value="1"/>
</dbReference>
<name>A0ABX8QM78_9ACTN</name>
<proteinExistence type="predicted"/>
<dbReference type="RefSeq" id="WP_231332667.1">
    <property type="nucleotide sequence ID" value="NZ_CP059572.1"/>
</dbReference>
<evidence type="ECO:0000256" key="1">
    <source>
        <dbReference type="ARBA" id="ARBA00022763"/>
    </source>
</evidence>
<keyword evidence="2" id="KW-0378">Hydrolase</keyword>
<evidence type="ECO:0000313" key="6">
    <source>
        <dbReference type="Proteomes" id="UP001049518"/>
    </source>
</evidence>
<accession>A0ABX8QM78</accession>
<dbReference type="InterPro" id="IPR038726">
    <property type="entry name" value="PDDEXK_AddAB-type"/>
</dbReference>
<keyword evidence="6" id="KW-1185">Reference proteome</keyword>
<sequence>MDPQGAALARWVAELIYQRGITASRSLAHRVGPSALGTACDRQLAYAASGTPRLNFEADPWAALVGNAIHTWQAELFRALDAGSGRFLVESTVTYRNVSGTADLYDRRERIAIDWKTTKKNKIRTIRRSGKAPQNYVTQLQTYGAGLAAGGERPERVALVWLPVDGGLGDIFAWVAPFDQAIADAAVDRLGSLRGLPPRSVAATPSRLCAWCDWYQPGGGQGCPGNGEEAR</sequence>
<keyword evidence="1" id="KW-0227">DNA damage</keyword>
<evidence type="ECO:0000256" key="2">
    <source>
        <dbReference type="ARBA" id="ARBA00022806"/>
    </source>
</evidence>
<protein>
    <submittedName>
        <fullName evidence="5">PD-(D/E)XK nuclease family protein</fullName>
    </submittedName>
</protein>
<evidence type="ECO:0000256" key="3">
    <source>
        <dbReference type="ARBA" id="ARBA00023204"/>
    </source>
</evidence>
<organism evidence="5 6">
    <name type="scientific">Actinomadura graeca</name>
    <dbReference type="NCBI Taxonomy" id="2750812"/>
    <lineage>
        <taxon>Bacteria</taxon>
        <taxon>Bacillati</taxon>
        <taxon>Actinomycetota</taxon>
        <taxon>Actinomycetes</taxon>
        <taxon>Streptosporangiales</taxon>
        <taxon>Thermomonosporaceae</taxon>
        <taxon>Actinomadura</taxon>
    </lineage>
</organism>
<keyword evidence="2" id="KW-0547">Nucleotide-binding</keyword>